<accession>A0A5B7IUM6</accession>
<gene>
    <name evidence="1" type="ORF">E2C01_084188</name>
</gene>
<name>A0A5B7IUM6_PORTR</name>
<comment type="caution">
    <text evidence="1">The sequence shown here is derived from an EMBL/GenBank/DDBJ whole genome shotgun (WGS) entry which is preliminary data.</text>
</comment>
<sequence>MKRNFQVEFNSGMVEFRSVILRTRRRDENSVRPWQRRKKRAVTETSVGRLVNRPAAVVGAEMPARPAVPVVAVISCADS</sequence>
<reference evidence="1 2" key="1">
    <citation type="submission" date="2019-05" db="EMBL/GenBank/DDBJ databases">
        <title>Another draft genome of Portunus trituberculatus and its Hox gene families provides insights of decapod evolution.</title>
        <authorList>
            <person name="Jeong J.-H."/>
            <person name="Song I."/>
            <person name="Kim S."/>
            <person name="Choi T."/>
            <person name="Kim D."/>
            <person name="Ryu S."/>
            <person name="Kim W."/>
        </authorList>
    </citation>
    <scope>NUCLEOTIDE SEQUENCE [LARGE SCALE GENOMIC DNA]</scope>
    <source>
        <tissue evidence="1">Muscle</tissue>
    </source>
</reference>
<keyword evidence="2" id="KW-1185">Reference proteome</keyword>
<evidence type="ECO:0000313" key="2">
    <source>
        <dbReference type="Proteomes" id="UP000324222"/>
    </source>
</evidence>
<dbReference type="AlphaFoldDB" id="A0A5B7IUM6"/>
<organism evidence="1 2">
    <name type="scientific">Portunus trituberculatus</name>
    <name type="common">Swimming crab</name>
    <name type="synonym">Neptunus trituberculatus</name>
    <dbReference type="NCBI Taxonomy" id="210409"/>
    <lineage>
        <taxon>Eukaryota</taxon>
        <taxon>Metazoa</taxon>
        <taxon>Ecdysozoa</taxon>
        <taxon>Arthropoda</taxon>
        <taxon>Crustacea</taxon>
        <taxon>Multicrustacea</taxon>
        <taxon>Malacostraca</taxon>
        <taxon>Eumalacostraca</taxon>
        <taxon>Eucarida</taxon>
        <taxon>Decapoda</taxon>
        <taxon>Pleocyemata</taxon>
        <taxon>Brachyura</taxon>
        <taxon>Eubrachyura</taxon>
        <taxon>Portunoidea</taxon>
        <taxon>Portunidae</taxon>
        <taxon>Portuninae</taxon>
        <taxon>Portunus</taxon>
    </lineage>
</organism>
<dbReference type="EMBL" id="VSRR010080405">
    <property type="protein sequence ID" value="MPC89251.1"/>
    <property type="molecule type" value="Genomic_DNA"/>
</dbReference>
<evidence type="ECO:0000313" key="1">
    <source>
        <dbReference type="EMBL" id="MPC89251.1"/>
    </source>
</evidence>
<proteinExistence type="predicted"/>
<dbReference type="Proteomes" id="UP000324222">
    <property type="component" value="Unassembled WGS sequence"/>
</dbReference>
<protein>
    <submittedName>
        <fullName evidence="1">Uncharacterized protein</fullName>
    </submittedName>
</protein>